<dbReference type="SUPFAM" id="SSF51261">
    <property type="entry name" value="Duplicated hybrid motif"/>
    <property type="match status" value="1"/>
</dbReference>
<dbReference type="InterPro" id="IPR016047">
    <property type="entry name" value="M23ase_b-sheet_dom"/>
</dbReference>
<sequence>MGTPVLAPAPGVVSVATMVAGRPVLTIDHGGGWRSSLEPVSATVPVGTAVTAGQQVGVLTAHPGHCAPVSCVHWGVREGDAYRDPLALLGLLHVRLYPPP</sequence>
<proteinExistence type="predicted"/>
<organism evidence="2 3">
    <name type="scientific">Arsenicicoccus piscis</name>
    <dbReference type="NCBI Taxonomy" id="673954"/>
    <lineage>
        <taxon>Bacteria</taxon>
        <taxon>Bacillati</taxon>
        <taxon>Actinomycetota</taxon>
        <taxon>Actinomycetes</taxon>
        <taxon>Micrococcales</taxon>
        <taxon>Intrasporangiaceae</taxon>
        <taxon>Arsenicicoccus</taxon>
    </lineage>
</organism>
<protein>
    <recommendedName>
        <fullName evidence="1">M23ase beta-sheet core domain-containing protein</fullName>
    </recommendedName>
</protein>
<evidence type="ECO:0000313" key="3">
    <source>
        <dbReference type="Proteomes" id="UP001157109"/>
    </source>
</evidence>
<name>A0ABQ6HKV6_9MICO</name>
<keyword evidence="3" id="KW-1185">Reference proteome</keyword>
<dbReference type="Proteomes" id="UP001157109">
    <property type="component" value="Unassembled WGS sequence"/>
</dbReference>
<evidence type="ECO:0000259" key="1">
    <source>
        <dbReference type="Pfam" id="PF01551"/>
    </source>
</evidence>
<evidence type="ECO:0000313" key="2">
    <source>
        <dbReference type="EMBL" id="GMA19101.1"/>
    </source>
</evidence>
<feature type="domain" description="M23ase beta-sheet core" evidence="1">
    <location>
        <begin position="2"/>
        <end position="85"/>
    </location>
</feature>
<dbReference type="InterPro" id="IPR011055">
    <property type="entry name" value="Dup_hybrid_motif"/>
</dbReference>
<dbReference type="Gene3D" id="2.70.70.10">
    <property type="entry name" value="Glucose Permease (Domain IIA)"/>
    <property type="match status" value="1"/>
</dbReference>
<gene>
    <name evidence="2" type="ORF">GCM10025862_11220</name>
</gene>
<accession>A0ABQ6HKV6</accession>
<dbReference type="Pfam" id="PF01551">
    <property type="entry name" value="Peptidase_M23"/>
    <property type="match status" value="1"/>
</dbReference>
<comment type="caution">
    <text evidence="2">The sequence shown here is derived from an EMBL/GenBank/DDBJ whole genome shotgun (WGS) entry which is preliminary data.</text>
</comment>
<reference evidence="3" key="1">
    <citation type="journal article" date="2019" name="Int. J. Syst. Evol. Microbiol.">
        <title>The Global Catalogue of Microorganisms (GCM) 10K type strain sequencing project: providing services to taxonomists for standard genome sequencing and annotation.</title>
        <authorList>
            <consortium name="The Broad Institute Genomics Platform"/>
            <consortium name="The Broad Institute Genome Sequencing Center for Infectious Disease"/>
            <person name="Wu L."/>
            <person name="Ma J."/>
        </authorList>
    </citation>
    <scope>NUCLEOTIDE SEQUENCE [LARGE SCALE GENOMIC DNA]</scope>
    <source>
        <strain evidence="3">NBRC 105830</strain>
    </source>
</reference>
<dbReference type="EMBL" id="BSUJ01000001">
    <property type="protein sequence ID" value="GMA19101.1"/>
    <property type="molecule type" value="Genomic_DNA"/>
</dbReference>